<dbReference type="Proteomes" id="UP001140094">
    <property type="component" value="Unassembled WGS sequence"/>
</dbReference>
<organism evidence="3 4">
    <name type="scientific">Coemansia guatemalensis</name>
    <dbReference type="NCBI Taxonomy" id="2761395"/>
    <lineage>
        <taxon>Eukaryota</taxon>
        <taxon>Fungi</taxon>
        <taxon>Fungi incertae sedis</taxon>
        <taxon>Zoopagomycota</taxon>
        <taxon>Kickxellomycotina</taxon>
        <taxon>Kickxellomycetes</taxon>
        <taxon>Kickxellales</taxon>
        <taxon>Kickxellaceae</taxon>
        <taxon>Coemansia</taxon>
    </lineage>
</organism>
<keyword evidence="4" id="KW-1185">Reference proteome</keyword>
<dbReference type="PANTHER" id="PTHR13322:SF2">
    <property type="entry name" value="INTEGRATOR COMPLEX SUBUNIT 7"/>
    <property type="match status" value="1"/>
</dbReference>
<gene>
    <name evidence="3" type="ORF">H4R20_001095</name>
</gene>
<dbReference type="AlphaFoldDB" id="A0A9W8I406"/>
<dbReference type="OrthoDB" id="275783at2759"/>
<dbReference type="InterPro" id="IPR056516">
    <property type="entry name" value="INTS7_N"/>
</dbReference>
<reference evidence="3" key="1">
    <citation type="submission" date="2022-07" db="EMBL/GenBank/DDBJ databases">
        <title>Phylogenomic reconstructions and comparative analyses of Kickxellomycotina fungi.</title>
        <authorList>
            <person name="Reynolds N.K."/>
            <person name="Stajich J.E."/>
            <person name="Barry K."/>
            <person name="Grigoriev I.V."/>
            <person name="Crous P."/>
            <person name="Smith M.E."/>
        </authorList>
    </citation>
    <scope>NUCLEOTIDE SEQUENCE</scope>
    <source>
        <strain evidence="3">NRRL 1565</strain>
    </source>
</reference>
<dbReference type="GO" id="GO:0032039">
    <property type="term" value="C:integrator complex"/>
    <property type="evidence" value="ECO:0007669"/>
    <property type="project" value="InterPro"/>
</dbReference>
<comment type="similarity">
    <text evidence="1">Belongs to the Integrator subunit 7 family.</text>
</comment>
<feature type="domain" description="Integrator complex subunit 7 N-terminal" evidence="2">
    <location>
        <begin position="21"/>
        <end position="207"/>
    </location>
</feature>
<evidence type="ECO:0000313" key="4">
    <source>
        <dbReference type="Proteomes" id="UP001140094"/>
    </source>
</evidence>
<evidence type="ECO:0000313" key="3">
    <source>
        <dbReference type="EMBL" id="KAJ2807879.1"/>
    </source>
</evidence>
<protein>
    <recommendedName>
        <fullName evidence="2">Integrator complex subunit 7 N-terminal domain-containing protein</fullName>
    </recommendedName>
</protein>
<name>A0A9W8I406_9FUNG</name>
<dbReference type="GO" id="GO:0034472">
    <property type="term" value="P:snRNA 3'-end processing"/>
    <property type="evidence" value="ECO:0007669"/>
    <property type="project" value="TreeGrafter"/>
</dbReference>
<evidence type="ECO:0000259" key="2">
    <source>
        <dbReference type="Pfam" id="PF24436"/>
    </source>
</evidence>
<dbReference type="InterPro" id="IPR033060">
    <property type="entry name" value="INTS7"/>
</dbReference>
<accession>A0A9W8I406</accession>
<comment type="caution">
    <text evidence="3">The sequence shown here is derived from an EMBL/GenBank/DDBJ whole genome shotgun (WGS) entry which is preliminary data.</text>
</comment>
<evidence type="ECO:0000256" key="1">
    <source>
        <dbReference type="ARBA" id="ARBA00008565"/>
    </source>
</evidence>
<proteinExistence type="inferred from homology"/>
<dbReference type="PANTHER" id="PTHR13322">
    <property type="entry name" value="C1ORF73 PROTEIN"/>
    <property type="match status" value="1"/>
</dbReference>
<sequence>MSVISKQDGLVHTSDWAFKRLFELESRLRSPTPSLQVEAIGGFPKLLDQFPFPTLVSSAFLKLGDLFRSTTNPLRYHIAQVFEASRHHLAQITQTEELLKRILTVLYSNDPIARVLALRLVGNASVVFAEFPEAQHGVLLRYQSSHPLEIAAVVQTTEAMLKYSPEFLHVVWETILNKADDAHAPDAIRVRLIRSLHHARTNLQLSMLLYQRSRDWVKHPDTTAVVRCAAMDTWRSVLQLHNELALEDADLVSHFVSHGLASIRRAALALLGKWRPSREALSRNTACLENIRDRLVVHLESLLQSESVGMDLSEFRQGAIVLARVEVTCEPGGEFQSWKLASELFAWAIRLFKKSLPERLSCDDENFLPVPTSSNGNPPYRVLAAGTMVAVNAATIISSKETNAVAASFIRDAWQSISQTREETGQARYIKQFLRTSWAWCKSRGAESVITTSVNHMMDSCNHQIAYMVVAIASSRRHYDLFSELCIKNVKDFADTVASIHHNDHVSRAAWHSILIVLAHCRRSPDLAALDLATSTICKWSALVCKDAEQPELHRKVYAHTGPPAWMLLSVIEQLAANGRWSAVDQLCCALPLDTFSVDLRNQVYVISTLAKAEQSINDTAVFFRFVDSSLSTLRVLNNQGARCTYRLFLIQLRREIVYIHSEWELLQKCSTDHPAMIFRAKSLLARMRDLICQTDLVCCAYPSTDEVTREWLVQVRRSLQSVVYLCEAGELDVRNTSTAALSAVANLSVTFTPGPSFFVEPSNPTICVETRPELEGGSSALAVFSGSQFHFAAEGFVQLPRRPLPVCFQRVRIAVWLSRQPLGDTGQDLPECSRHYVIAQGAKHYSINGAMSDIARDLETDDALDILWDRATSFEAPIDSTYFSCPCSVSTPSLRTIFGHADANIRAHIHLFCALVDTSGHVWWTGPHTSHPLLISTTAKS</sequence>
<dbReference type="SUPFAM" id="SSF48371">
    <property type="entry name" value="ARM repeat"/>
    <property type="match status" value="1"/>
</dbReference>
<dbReference type="Pfam" id="PF24436">
    <property type="entry name" value="INTS7_N"/>
    <property type="match status" value="1"/>
</dbReference>
<dbReference type="InterPro" id="IPR016024">
    <property type="entry name" value="ARM-type_fold"/>
</dbReference>
<dbReference type="EMBL" id="JANBUO010000079">
    <property type="protein sequence ID" value="KAJ2807879.1"/>
    <property type="molecule type" value="Genomic_DNA"/>
</dbReference>